<protein>
    <submittedName>
        <fullName evidence="3">Serine-protein kinase RsbW</fullName>
        <ecNumber evidence="3">2.7.11.1</ecNumber>
    </submittedName>
</protein>
<sequence length="149" mass="16509">MECAEPLVTVSFCSRASRLRLLRSVMRDAAELAKLDESQTDAMVLAVNEACMNVIQHAYGMAPDGRVDVSVIQERGALVIQVRDYADKVDVDQIRSRELDDIRPGGLGVYLMNTLMDECEFIEPPADGGNLLQMKIFTREQGEDNDISG</sequence>
<dbReference type="SUPFAM" id="SSF55874">
    <property type="entry name" value="ATPase domain of HSP90 chaperone/DNA topoisomerase II/histidine kinase"/>
    <property type="match status" value="1"/>
</dbReference>
<proteinExistence type="predicted"/>
<keyword evidence="3" id="KW-0418">Kinase</keyword>
<dbReference type="InterPro" id="IPR036890">
    <property type="entry name" value="HATPase_C_sf"/>
</dbReference>
<dbReference type="AlphaFoldDB" id="A0A3B0Y1T0"/>
<keyword evidence="3" id="KW-0808">Transferase</keyword>
<dbReference type="Gene3D" id="3.30.565.10">
    <property type="entry name" value="Histidine kinase-like ATPase, C-terminal domain"/>
    <property type="match status" value="1"/>
</dbReference>
<dbReference type="PANTHER" id="PTHR35526:SF3">
    <property type="entry name" value="ANTI-SIGMA-F FACTOR RSBW"/>
    <property type="match status" value="1"/>
</dbReference>
<dbReference type="EMBL" id="UOFN01000038">
    <property type="protein sequence ID" value="VAW74608.1"/>
    <property type="molecule type" value="Genomic_DNA"/>
</dbReference>
<evidence type="ECO:0000256" key="1">
    <source>
        <dbReference type="ARBA" id="ARBA00022527"/>
    </source>
</evidence>
<keyword evidence="1" id="KW-0723">Serine/threonine-protein kinase</keyword>
<feature type="domain" description="Histidine kinase/HSP90-like ATPase" evidence="2">
    <location>
        <begin position="14"/>
        <end position="135"/>
    </location>
</feature>
<accession>A0A3B0Y1T0</accession>
<dbReference type="Pfam" id="PF13581">
    <property type="entry name" value="HATPase_c_2"/>
    <property type="match status" value="1"/>
</dbReference>
<dbReference type="EC" id="2.7.11.1" evidence="3"/>
<dbReference type="GO" id="GO:0004674">
    <property type="term" value="F:protein serine/threonine kinase activity"/>
    <property type="evidence" value="ECO:0007669"/>
    <property type="project" value="UniProtKB-KW"/>
</dbReference>
<dbReference type="CDD" id="cd16936">
    <property type="entry name" value="HATPase_RsbW-like"/>
    <property type="match status" value="1"/>
</dbReference>
<dbReference type="InterPro" id="IPR003594">
    <property type="entry name" value="HATPase_dom"/>
</dbReference>
<reference evidence="3" key="1">
    <citation type="submission" date="2018-06" db="EMBL/GenBank/DDBJ databases">
        <authorList>
            <person name="Zhirakovskaya E."/>
        </authorList>
    </citation>
    <scope>NUCLEOTIDE SEQUENCE</scope>
</reference>
<evidence type="ECO:0000313" key="3">
    <source>
        <dbReference type="EMBL" id="VAW74608.1"/>
    </source>
</evidence>
<organism evidence="3">
    <name type="scientific">hydrothermal vent metagenome</name>
    <dbReference type="NCBI Taxonomy" id="652676"/>
    <lineage>
        <taxon>unclassified sequences</taxon>
        <taxon>metagenomes</taxon>
        <taxon>ecological metagenomes</taxon>
    </lineage>
</organism>
<name>A0A3B0Y1T0_9ZZZZ</name>
<evidence type="ECO:0000259" key="2">
    <source>
        <dbReference type="Pfam" id="PF13581"/>
    </source>
</evidence>
<dbReference type="InterPro" id="IPR050267">
    <property type="entry name" value="Anti-sigma-factor_SerPK"/>
</dbReference>
<dbReference type="PANTHER" id="PTHR35526">
    <property type="entry name" value="ANTI-SIGMA-F FACTOR RSBW-RELATED"/>
    <property type="match status" value="1"/>
</dbReference>
<gene>
    <name evidence="3" type="ORF">MNBD_GAMMA15-2153</name>
</gene>